<dbReference type="Pfam" id="PF00027">
    <property type="entry name" value="cNMP_binding"/>
    <property type="match status" value="1"/>
</dbReference>
<evidence type="ECO:0000313" key="7">
    <source>
        <dbReference type="Proteomes" id="UP000660611"/>
    </source>
</evidence>
<dbReference type="PRINTS" id="PR00368">
    <property type="entry name" value="FADPNR"/>
</dbReference>
<accession>A0A919UCH3</accession>
<protein>
    <submittedName>
        <fullName evidence="6">Thioredoxin reductase</fullName>
    </submittedName>
</protein>
<name>A0A919UCH3_9ACTN</name>
<evidence type="ECO:0000256" key="3">
    <source>
        <dbReference type="ARBA" id="ARBA00048132"/>
    </source>
</evidence>
<feature type="compositionally biased region" description="Polar residues" evidence="4">
    <location>
        <begin position="10"/>
        <end position="20"/>
    </location>
</feature>
<dbReference type="SUPFAM" id="SSF51206">
    <property type="entry name" value="cAMP-binding domain-like"/>
    <property type="match status" value="1"/>
</dbReference>
<dbReference type="SUPFAM" id="SSF51905">
    <property type="entry name" value="FAD/NAD(P)-binding domain"/>
    <property type="match status" value="1"/>
</dbReference>
<dbReference type="PANTHER" id="PTHR48105">
    <property type="entry name" value="THIOREDOXIN REDUCTASE 1-RELATED-RELATED"/>
    <property type="match status" value="1"/>
</dbReference>
<dbReference type="Gene3D" id="2.60.120.10">
    <property type="entry name" value="Jelly Rolls"/>
    <property type="match status" value="1"/>
</dbReference>
<sequence>MHVGRHYHSGVTSTTPVPDQRTIYSSRHRHGDEAVAWPVLSEHVVGLLRSAGEVLHPGTGEVLWEAGDPYDLHLVLTGAVLLVDRRDARVVFVVEEGDFVGELGMLMGQRAFLPGIAREGTTLLRVPVGELRRLLEMSGEVGDVLLAALDARRGLLTRLGEGGLVLAGDDDRDLHRLREFAERNQIPYRTVLRRDAGAWAELAATCDLPAAGAAVVTGDLRVLTAPTTRDLAAALGIDLWSVSDGSHCDVLVVGAGPAGLAAAVYGASEGLDVVVVEDVAIGGQAGSSSRIENYLGFPSGVSGMELARLAMLQAVKFGTRLAAPRAVTAVAREAGGGFRVRLDDELDVLASAVVVASGVRYRRLGLPGIADLEGRGVYYSAGQLEAPLVAGRNAVVVGGANSAGQAALFLARQAGHVHVLIRREDPSSTMSNYLLQRLAHHERVTIHSRSELSAVHGTDRLTGVTWRDHAQDRDVHLDAAAVFILIGAEPCTTALPDAGVELDDKGFVMTRDGYATSVPGLFAVGDVRADSVKRVASAVGEGSVVVSAVHAYLAGLDVT</sequence>
<gene>
    <name evidence="6" type="primary">trxB_4</name>
    <name evidence="6" type="ORF">Dsi01nite_084230</name>
</gene>
<dbReference type="GO" id="GO:0004791">
    <property type="term" value="F:thioredoxin-disulfide reductase (NADPH) activity"/>
    <property type="evidence" value="ECO:0007669"/>
    <property type="project" value="UniProtKB-EC"/>
</dbReference>
<evidence type="ECO:0000256" key="2">
    <source>
        <dbReference type="ARBA" id="ARBA00023002"/>
    </source>
</evidence>
<organism evidence="6 7">
    <name type="scientific">Dactylosporangium siamense</name>
    <dbReference type="NCBI Taxonomy" id="685454"/>
    <lineage>
        <taxon>Bacteria</taxon>
        <taxon>Bacillati</taxon>
        <taxon>Actinomycetota</taxon>
        <taxon>Actinomycetes</taxon>
        <taxon>Micromonosporales</taxon>
        <taxon>Micromonosporaceae</taxon>
        <taxon>Dactylosporangium</taxon>
    </lineage>
</organism>
<reference evidence="6" key="1">
    <citation type="submission" date="2021-01" db="EMBL/GenBank/DDBJ databases">
        <title>Whole genome shotgun sequence of Dactylosporangium siamense NBRC 106093.</title>
        <authorList>
            <person name="Komaki H."/>
            <person name="Tamura T."/>
        </authorList>
    </citation>
    <scope>NUCLEOTIDE SEQUENCE</scope>
    <source>
        <strain evidence="6">NBRC 106093</strain>
    </source>
</reference>
<dbReference type="Pfam" id="PF07992">
    <property type="entry name" value="Pyr_redox_2"/>
    <property type="match status" value="1"/>
</dbReference>
<comment type="caution">
    <text evidence="6">The sequence shown here is derived from an EMBL/GenBank/DDBJ whole genome shotgun (WGS) entry which is preliminary data.</text>
</comment>
<keyword evidence="1" id="KW-0285">Flavoprotein</keyword>
<proteinExistence type="predicted"/>
<dbReference type="InterPro" id="IPR000595">
    <property type="entry name" value="cNMP-bd_dom"/>
</dbReference>
<comment type="catalytic activity">
    <reaction evidence="3">
        <text>[thioredoxin]-dithiol + NADP(+) = [thioredoxin]-disulfide + NADPH + H(+)</text>
        <dbReference type="Rhea" id="RHEA:20345"/>
        <dbReference type="Rhea" id="RHEA-COMP:10698"/>
        <dbReference type="Rhea" id="RHEA-COMP:10700"/>
        <dbReference type="ChEBI" id="CHEBI:15378"/>
        <dbReference type="ChEBI" id="CHEBI:29950"/>
        <dbReference type="ChEBI" id="CHEBI:50058"/>
        <dbReference type="ChEBI" id="CHEBI:57783"/>
        <dbReference type="ChEBI" id="CHEBI:58349"/>
        <dbReference type="EC" id="1.8.1.9"/>
    </reaction>
</comment>
<feature type="domain" description="Cyclic nucleotide-binding" evidence="5">
    <location>
        <begin position="60"/>
        <end position="152"/>
    </location>
</feature>
<dbReference type="InterPro" id="IPR014710">
    <property type="entry name" value="RmlC-like_jellyroll"/>
</dbReference>
<dbReference type="Proteomes" id="UP000660611">
    <property type="component" value="Unassembled WGS sequence"/>
</dbReference>
<dbReference type="PROSITE" id="PS50042">
    <property type="entry name" value="CNMP_BINDING_3"/>
    <property type="match status" value="1"/>
</dbReference>
<dbReference type="Gene3D" id="3.50.50.60">
    <property type="entry name" value="FAD/NAD(P)-binding domain"/>
    <property type="match status" value="2"/>
</dbReference>
<dbReference type="InterPro" id="IPR036188">
    <property type="entry name" value="FAD/NAD-bd_sf"/>
</dbReference>
<dbReference type="PRINTS" id="PR00469">
    <property type="entry name" value="PNDRDTASEII"/>
</dbReference>
<evidence type="ECO:0000256" key="4">
    <source>
        <dbReference type="SAM" id="MobiDB-lite"/>
    </source>
</evidence>
<keyword evidence="2" id="KW-0560">Oxidoreductase</keyword>
<dbReference type="InterPro" id="IPR018490">
    <property type="entry name" value="cNMP-bd_dom_sf"/>
</dbReference>
<dbReference type="InterPro" id="IPR023753">
    <property type="entry name" value="FAD/NAD-binding_dom"/>
</dbReference>
<evidence type="ECO:0000259" key="5">
    <source>
        <dbReference type="PROSITE" id="PS50042"/>
    </source>
</evidence>
<evidence type="ECO:0000313" key="6">
    <source>
        <dbReference type="EMBL" id="GIG50382.1"/>
    </source>
</evidence>
<dbReference type="AlphaFoldDB" id="A0A919UCH3"/>
<dbReference type="InterPro" id="IPR050097">
    <property type="entry name" value="Ferredoxin-NADP_redctase_2"/>
</dbReference>
<feature type="region of interest" description="Disordered" evidence="4">
    <location>
        <begin position="1"/>
        <end position="20"/>
    </location>
</feature>
<dbReference type="CDD" id="cd00038">
    <property type="entry name" value="CAP_ED"/>
    <property type="match status" value="1"/>
</dbReference>
<dbReference type="EMBL" id="BONQ01000129">
    <property type="protein sequence ID" value="GIG50382.1"/>
    <property type="molecule type" value="Genomic_DNA"/>
</dbReference>
<keyword evidence="7" id="KW-1185">Reference proteome</keyword>
<evidence type="ECO:0000256" key="1">
    <source>
        <dbReference type="ARBA" id="ARBA00022630"/>
    </source>
</evidence>